<sequence>MNEVYTHRLTNDLIKKIVQEDLKYFALFNKISNDTILRLISYLAVKKPGTTSKSALAQSLNLNIRTVNNILNALE</sequence>
<accession>A0A0U2L7J9</accession>
<dbReference type="AlphaFoldDB" id="A0A0U2L7J9"/>
<gene>
    <name evidence="1" type="ORF">sm9_2130</name>
</gene>
<keyword evidence="2" id="KW-1185">Reference proteome</keyword>
<dbReference type="Proteomes" id="UP000067738">
    <property type="component" value="Chromosome"/>
</dbReference>
<evidence type="ECO:0008006" key="3">
    <source>
        <dbReference type="Google" id="ProtNLM"/>
    </source>
</evidence>
<evidence type="ECO:0000313" key="2">
    <source>
        <dbReference type="Proteomes" id="UP000067738"/>
    </source>
</evidence>
<reference evidence="1 2" key="1">
    <citation type="submission" date="2015-04" db="EMBL/GenBank/DDBJ databases">
        <title>The complete genome sequence of the rumen methanogen Methanobrevibacter millerae SM9.</title>
        <authorList>
            <person name="Leahy S.C."/>
            <person name="Kelly W.J."/>
            <person name="Pacheco D.M."/>
            <person name="Li D."/>
            <person name="Altermann E."/>
            <person name="Attwood G.T."/>
        </authorList>
    </citation>
    <scope>NUCLEOTIDE SEQUENCE [LARGE SCALE GENOMIC DNA]</scope>
    <source>
        <strain evidence="1 2">SM9</strain>
    </source>
</reference>
<organism evidence="1 2">
    <name type="scientific">Methanobrevibacter millerae</name>
    <dbReference type="NCBI Taxonomy" id="230361"/>
    <lineage>
        <taxon>Archaea</taxon>
        <taxon>Methanobacteriati</taxon>
        <taxon>Methanobacteriota</taxon>
        <taxon>Methanomada group</taxon>
        <taxon>Methanobacteria</taxon>
        <taxon>Methanobacteriales</taxon>
        <taxon>Methanobacteriaceae</taxon>
        <taxon>Methanobrevibacter</taxon>
    </lineage>
</organism>
<name>A0A0U2L7J9_9EURY</name>
<dbReference type="RefSeq" id="WP_157064731.1">
    <property type="nucleotide sequence ID" value="NZ_CP011266.1"/>
</dbReference>
<dbReference type="PATRIC" id="fig|230361.4.peg.2202"/>
<dbReference type="EMBL" id="CP011266">
    <property type="protein sequence ID" value="ALT69886.1"/>
    <property type="molecule type" value="Genomic_DNA"/>
</dbReference>
<dbReference type="KEGG" id="mmil:sm9_2130"/>
<evidence type="ECO:0000313" key="1">
    <source>
        <dbReference type="EMBL" id="ALT69886.1"/>
    </source>
</evidence>
<dbReference type="GeneID" id="26737088"/>
<protein>
    <recommendedName>
        <fullName evidence="3">HTH domain-containing protein</fullName>
    </recommendedName>
</protein>
<proteinExistence type="predicted"/>